<dbReference type="PANTHER" id="PTHR43266:SF2">
    <property type="entry name" value="MAJOR FACILITATOR SUPERFAMILY (MFS) PROFILE DOMAIN-CONTAINING PROTEIN"/>
    <property type="match status" value="1"/>
</dbReference>
<dbReference type="InterPro" id="IPR011701">
    <property type="entry name" value="MFS"/>
</dbReference>
<evidence type="ECO:0000256" key="4">
    <source>
        <dbReference type="ARBA" id="ARBA00022692"/>
    </source>
</evidence>
<feature type="transmembrane region" description="Helical" evidence="7">
    <location>
        <begin position="400"/>
        <end position="421"/>
    </location>
</feature>
<gene>
    <name evidence="8" type="ORF">IW245_001951</name>
</gene>
<feature type="transmembrane region" description="Helical" evidence="7">
    <location>
        <begin position="286"/>
        <end position="304"/>
    </location>
</feature>
<dbReference type="EMBL" id="JADOUF010000001">
    <property type="protein sequence ID" value="MBG6135757.1"/>
    <property type="molecule type" value="Genomic_DNA"/>
</dbReference>
<name>A0A8J7GFS0_9ACTN</name>
<evidence type="ECO:0000256" key="3">
    <source>
        <dbReference type="ARBA" id="ARBA00022475"/>
    </source>
</evidence>
<dbReference type="CDD" id="cd06173">
    <property type="entry name" value="MFS_MefA_like"/>
    <property type="match status" value="1"/>
</dbReference>
<organism evidence="8 9">
    <name type="scientific">Longispora fulva</name>
    <dbReference type="NCBI Taxonomy" id="619741"/>
    <lineage>
        <taxon>Bacteria</taxon>
        <taxon>Bacillati</taxon>
        <taxon>Actinomycetota</taxon>
        <taxon>Actinomycetes</taxon>
        <taxon>Micromonosporales</taxon>
        <taxon>Micromonosporaceae</taxon>
        <taxon>Longispora</taxon>
    </lineage>
</organism>
<evidence type="ECO:0000256" key="1">
    <source>
        <dbReference type="ARBA" id="ARBA00004651"/>
    </source>
</evidence>
<keyword evidence="5 7" id="KW-1133">Transmembrane helix</keyword>
<keyword evidence="3" id="KW-1003">Cell membrane</keyword>
<dbReference type="GO" id="GO:0022857">
    <property type="term" value="F:transmembrane transporter activity"/>
    <property type="evidence" value="ECO:0007669"/>
    <property type="project" value="InterPro"/>
</dbReference>
<feature type="transmembrane region" description="Helical" evidence="7">
    <location>
        <begin position="12"/>
        <end position="36"/>
    </location>
</feature>
<comment type="subcellular location">
    <subcellularLocation>
        <location evidence="1">Cell membrane</location>
        <topology evidence="1">Multi-pass membrane protein</topology>
    </subcellularLocation>
</comment>
<feature type="transmembrane region" description="Helical" evidence="7">
    <location>
        <begin position="146"/>
        <end position="166"/>
    </location>
</feature>
<sequence length="448" mass="46525">MSPRRPSGMRGYTVLWAGQVMSVSGARMVAFAFGIWLFQRTHSTVDLAAMTMTAFVATMACSPFAGAAIDRLPRRLTIVASDAGSGVVLLVLAILFATGGVEVWQLYAANAVIGAFVAFQGPAYSATIAVMVDEKHYVRANAMRSMAESIPSILAPASGAAVLQLVGIEGVVLGALAASLVAVGTAFCAAIPDAGDRGAARRQGLWSGAWSGFRYIAGRRGLLGIQLTFFAISLISAMGWQVLTPMVLLRTGDDEVAAGLVQTVGAVGGVVGGLVMTALPSPARRIRGALAAIIVYMLLGRLVLGVGDGPLWWAAGWFSAWLCMPFLRGYLDAIWQRKVDTGMQGRVFGARQFLDNLSLPIALGAVGPLVDRVLEPGMREGGALAAVFGGLVTPGPGGGMALVFLGTGAVGTLVGVAAFLVPAIRDVDTDLPDHDHRTPSTTEELVQA</sequence>
<reference evidence="8" key="1">
    <citation type="submission" date="2020-11" db="EMBL/GenBank/DDBJ databases">
        <title>Sequencing the genomes of 1000 actinobacteria strains.</title>
        <authorList>
            <person name="Klenk H.-P."/>
        </authorList>
    </citation>
    <scope>NUCLEOTIDE SEQUENCE</scope>
    <source>
        <strain evidence="8">DSM 45356</strain>
    </source>
</reference>
<dbReference type="Gene3D" id="1.20.1250.20">
    <property type="entry name" value="MFS general substrate transporter like domains"/>
    <property type="match status" value="1"/>
</dbReference>
<feature type="transmembrane region" description="Helical" evidence="7">
    <location>
        <begin position="221"/>
        <end position="240"/>
    </location>
</feature>
<feature type="transmembrane region" description="Helical" evidence="7">
    <location>
        <begin position="104"/>
        <end position="125"/>
    </location>
</feature>
<feature type="transmembrane region" description="Helical" evidence="7">
    <location>
        <begin position="48"/>
        <end position="69"/>
    </location>
</feature>
<dbReference type="PANTHER" id="PTHR43266">
    <property type="entry name" value="MACROLIDE-EFFLUX PROTEIN"/>
    <property type="match status" value="1"/>
</dbReference>
<evidence type="ECO:0000256" key="5">
    <source>
        <dbReference type="ARBA" id="ARBA00022989"/>
    </source>
</evidence>
<dbReference type="Proteomes" id="UP000622552">
    <property type="component" value="Unassembled WGS sequence"/>
</dbReference>
<feature type="transmembrane region" description="Helical" evidence="7">
    <location>
        <begin position="310"/>
        <end position="331"/>
    </location>
</feature>
<dbReference type="SUPFAM" id="SSF103473">
    <property type="entry name" value="MFS general substrate transporter"/>
    <property type="match status" value="1"/>
</dbReference>
<feature type="transmembrane region" description="Helical" evidence="7">
    <location>
        <begin position="76"/>
        <end position="98"/>
    </location>
</feature>
<proteinExistence type="predicted"/>
<keyword evidence="2" id="KW-0813">Transport</keyword>
<evidence type="ECO:0000313" key="9">
    <source>
        <dbReference type="Proteomes" id="UP000622552"/>
    </source>
</evidence>
<evidence type="ECO:0000256" key="7">
    <source>
        <dbReference type="SAM" id="Phobius"/>
    </source>
</evidence>
<evidence type="ECO:0000313" key="8">
    <source>
        <dbReference type="EMBL" id="MBG6135757.1"/>
    </source>
</evidence>
<keyword evidence="4 7" id="KW-0812">Transmembrane</keyword>
<evidence type="ECO:0000256" key="2">
    <source>
        <dbReference type="ARBA" id="ARBA00022448"/>
    </source>
</evidence>
<comment type="caution">
    <text evidence="8">The sequence shown here is derived from an EMBL/GenBank/DDBJ whole genome shotgun (WGS) entry which is preliminary data.</text>
</comment>
<dbReference type="Pfam" id="PF07690">
    <property type="entry name" value="MFS_1"/>
    <property type="match status" value="1"/>
</dbReference>
<dbReference type="InterPro" id="IPR036259">
    <property type="entry name" value="MFS_trans_sf"/>
</dbReference>
<keyword evidence="9" id="KW-1185">Reference proteome</keyword>
<feature type="transmembrane region" description="Helical" evidence="7">
    <location>
        <begin position="260"/>
        <end position="279"/>
    </location>
</feature>
<dbReference type="GO" id="GO:0005886">
    <property type="term" value="C:plasma membrane"/>
    <property type="evidence" value="ECO:0007669"/>
    <property type="project" value="UniProtKB-SubCell"/>
</dbReference>
<accession>A0A8J7GFS0</accession>
<dbReference type="AlphaFoldDB" id="A0A8J7GFS0"/>
<dbReference type="RefSeq" id="WP_197002824.1">
    <property type="nucleotide sequence ID" value="NZ_BONS01000002.1"/>
</dbReference>
<keyword evidence="6 7" id="KW-0472">Membrane</keyword>
<feature type="transmembrane region" description="Helical" evidence="7">
    <location>
        <begin position="172"/>
        <end position="192"/>
    </location>
</feature>
<evidence type="ECO:0000256" key="6">
    <source>
        <dbReference type="ARBA" id="ARBA00023136"/>
    </source>
</evidence>
<protein>
    <submittedName>
        <fullName evidence="8">MFS family permease</fullName>
    </submittedName>
</protein>